<keyword evidence="6 9" id="KW-0119">Carbohydrate metabolism</keyword>
<comment type="similarity">
    <text evidence="2 9">Belongs to the glycosyl hydrolase 10 (cellulase F) family.</text>
</comment>
<keyword evidence="7 9" id="KW-0326">Glycosidase</keyword>
<feature type="domain" description="GH10" evidence="12">
    <location>
        <begin position="27"/>
        <end position="371"/>
    </location>
</feature>
<keyword evidence="14" id="KW-1185">Reference proteome</keyword>
<keyword evidence="4 11" id="KW-0732">Signal</keyword>
<organism evidence="13 14">
    <name type="scientific">Craurococcus roseus</name>
    <dbReference type="NCBI Taxonomy" id="77585"/>
    <lineage>
        <taxon>Bacteria</taxon>
        <taxon>Pseudomonadati</taxon>
        <taxon>Pseudomonadota</taxon>
        <taxon>Alphaproteobacteria</taxon>
        <taxon>Acetobacterales</taxon>
        <taxon>Acetobacteraceae</taxon>
        <taxon>Craurococcus</taxon>
    </lineage>
</organism>
<keyword evidence="3" id="KW-0858">Xylan degradation</keyword>
<protein>
    <recommendedName>
        <fullName evidence="9">Beta-xylanase</fullName>
        <ecNumber evidence="9">3.2.1.8</ecNumber>
    </recommendedName>
</protein>
<dbReference type="Gene3D" id="3.20.20.80">
    <property type="entry name" value="Glycosidases"/>
    <property type="match status" value="1"/>
</dbReference>
<accession>A0ABN1FVC8</accession>
<evidence type="ECO:0000256" key="7">
    <source>
        <dbReference type="ARBA" id="ARBA00023295"/>
    </source>
</evidence>
<dbReference type="PRINTS" id="PR00134">
    <property type="entry name" value="GLHYDRLASE10"/>
</dbReference>
<reference evidence="13 14" key="1">
    <citation type="journal article" date="2019" name="Int. J. Syst. Evol. Microbiol.">
        <title>The Global Catalogue of Microorganisms (GCM) 10K type strain sequencing project: providing services to taxonomists for standard genome sequencing and annotation.</title>
        <authorList>
            <consortium name="The Broad Institute Genomics Platform"/>
            <consortium name="The Broad Institute Genome Sequencing Center for Infectious Disease"/>
            <person name="Wu L."/>
            <person name="Ma J."/>
        </authorList>
    </citation>
    <scope>NUCLEOTIDE SEQUENCE [LARGE SCALE GENOMIC DNA]</scope>
    <source>
        <strain evidence="13 14">JCM 9933</strain>
    </source>
</reference>
<evidence type="ECO:0000313" key="14">
    <source>
        <dbReference type="Proteomes" id="UP001501588"/>
    </source>
</evidence>
<comment type="catalytic activity">
    <reaction evidence="1 9">
        <text>Endohydrolysis of (1-&gt;4)-beta-D-xylosidic linkages in xylans.</text>
        <dbReference type="EC" id="3.2.1.8"/>
    </reaction>
</comment>
<dbReference type="Pfam" id="PF00331">
    <property type="entry name" value="Glyco_hydro_10"/>
    <property type="match status" value="1"/>
</dbReference>
<dbReference type="PROSITE" id="PS51318">
    <property type="entry name" value="TAT"/>
    <property type="match status" value="1"/>
</dbReference>
<evidence type="ECO:0000259" key="12">
    <source>
        <dbReference type="PROSITE" id="PS51760"/>
    </source>
</evidence>
<evidence type="ECO:0000313" key="13">
    <source>
        <dbReference type="EMBL" id="GAA0598453.1"/>
    </source>
</evidence>
<proteinExistence type="inferred from homology"/>
<keyword evidence="8 9" id="KW-0624">Polysaccharide degradation</keyword>
<feature type="signal peptide" evidence="11">
    <location>
        <begin position="1"/>
        <end position="26"/>
    </location>
</feature>
<dbReference type="InterPro" id="IPR044846">
    <property type="entry name" value="GH10"/>
</dbReference>
<evidence type="ECO:0000256" key="2">
    <source>
        <dbReference type="ARBA" id="ARBA00007495"/>
    </source>
</evidence>
<feature type="region of interest" description="Disordered" evidence="10">
    <location>
        <begin position="330"/>
        <end position="349"/>
    </location>
</feature>
<dbReference type="RefSeq" id="WP_343897247.1">
    <property type="nucleotide sequence ID" value="NZ_BAAAFZ010000067.1"/>
</dbReference>
<dbReference type="PANTHER" id="PTHR31490:SF88">
    <property type="entry name" value="BETA-XYLANASE"/>
    <property type="match status" value="1"/>
</dbReference>
<evidence type="ECO:0000256" key="3">
    <source>
        <dbReference type="ARBA" id="ARBA00022651"/>
    </source>
</evidence>
<evidence type="ECO:0000256" key="9">
    <source>
        <dbReference type="RuleBase" id="RU361174"/>
    </source>
</evidence>
<dbReference type="SUPFAM" id="SSF51445">
    <property type="entry name" value="(Trans)glycosidases"/>
    <property type="match status" value="1"/>
</dbReference>
<dbReference type="PANTHER" id="PTHR31490">
    <property type="entry name" value="GLYCOSYL HYDROLASE"/>
    <property type="match status" value="1"/>
</dbReference>
<dbReference type="InterPro" id="IPR001000">
    <property type="entry name" value="GH10_dom"/>
</dbReference>
<keyword evidence="5 9" id="KW-0378">Hydrolase</keyword>
<gene>
    <name evidence="13" type="ORF">GCM10009416_40790</name>
</gene>
<name>A0ABN1FVC8_9PROT</name>
<comment type="caution">
    <text evidence="13">The sequence shown here is derived from an EMBL/GenBank/DDBJ whole genome shotgun (WGS) entry which is preliminary data.</text>
</comment>
<evidence type="ECO:0000256" key="1">
    <source>
        <dbReference type="ARBA" id="ARBA00000681"/>
    </source>
</evidence>
<dbReference type="InterPro" id="IPR006311">
    <property type="entry name" value="TAT_signal"/>
</dbReference>
<evidence type="ECO:0000256" key="11">
    <source>
        <dbReference type="SAM" id="SignalP"/>
    </source>
</evidence>
<evidence type="ECO:0000256" key="6">
    <source>
        <dbReference type="ARBA" id="ARBA00023277"/>
    </source>
</evidence>
<dbReference type="EC" id="3.2.1.8" evidence="9"/>
<evidence type="ECO:0000256" key="5">
    <source>
        <dbReference type="ARBA" id="ARBA00022801"/>
    </source>
</evidence>
<dbReference type="EMBL" id="BAAAFZ010000067">
    <property type="protein sequence ID" value="GAA0598453.1"/>
    <property type="molecule type" value="Genomic_DNA"/>
</dbReference>
<evidence type="ECO:0000256" key="4">
    <source>
        <dbReference type="ARBA" id="ARBA00022729"/>
    </source>
</evidence>
<dbReference type="SMART" id="SM00633">
    <property type="entry name" value="Glyco_10"/>
    <property type="match status" value="1"/>
</dbReference>
<evidence type="ECO:0000256" key="8">
    <source>
        <dbReference type="ARBA" id="ARBA00023326"/>
    </source>
</evidence>
<dbReference type="Proteomes" id="UP001501588">
    <property type="component" value="Unassembled WGS sequence"/>
</dbReference>
<dbReference type="PROSITE" id="PS51760">
    <property type="entry name" value="GH10_2"/>
    <property type="match status" value="1"/>
</dbReference>
<sequence length="378" mass="41973">MPAATRRDLLLGAAATAAVFPRAAFAAGDAPPLREIAARRGLPFGVAVQADWFEGDPGFAATTAREASMLVPEGSTKWYDLRPFESVFDFSELDPITQFAARHNQTVRGHTLVWHAAMRKWTYDALNEGPRRGRALLETHIDRVLGYTAPTIRDWDVANEAVADPWNSSELLKDTPWLRSIGPDYLDLAFRLARQKDPTLTLTYNDYGCEHDTDFDDEKRRRVLALVRGMRDRNVPIDAVGLQGHLHRDNSFSARKVTEFVRSVLALDLKVIITELDVIEPETQSDPAARDAKCAEIVHAFVSTVLETGGCTAVLCWGVSDQYSWANTQPSLTPAEGAPGTAGSKVGGPARPLPFDDRYRRKPMWYALARAFEGRPWP</sequence>
<feature type="chain" id="PRO_5045550865" description="Beta-xylanase" evidence="11">
    <location>
        <begin position="27"/>
        <end position="378"/>
    </location>
</feature>
<dbReference type="InterPro" id="IPR017853">
    <property type="entry name" value="GH"/>
</dbReference>
<evidence type="ECO:0000256" key="10">
    <source>
        <dbReference type="SAM" id="MobiDB-lite"/>
    </source>
</evidence>